<dbReference type="InterPro" id="IPR029058">
    <property type="entry name" value="AB_hydrolase_fold"/>
</dbReference>
<organism evidence="3 4">
    <name type="scientific">Streptantibioticus rubrisoli</name>
    <dbReference type="NCBI Taxonomy" id="1387313"/>
    <lineage>
        <taxon>Bacteria</taxon>
        <taxon>Bacillati</taxon>
        <taxon>Actinomycetota</taxon>
        <taxon>Actinomycetes</taxon>
        <taxon>Kitasatosporales</taxon>
        <taxon>Streptomycetaceae</taxon>
        <taxon>Streptantibioticus</taxon>
    </lineage>
</organism>
<dbReference type="PANTHER" id="PTHR13136:SF11">
    <property type="entry name" value="TESTIS-EXPRESSED PROTEIN 30"/>
    <property type="match status" value="1"/>
</dbReference>
<dbReference type="RefSeq" id="WP_255925186.1">
    <property type="nucleotide sequence ID" value="NZ_JANFNH010000002.1"/>
</dbReference>
<dbReference type="CDD" id="cd06223">
    <property type="entry name" value="PRTases_typeI"/>
    <property type="match status" value="1"/>
</dbReference>
<evidence type="ECO:0000313" key="3">
    <source>
        <dbReference type="EMBL" id="MCQ4041225.1"/>
    </source>
</evidence>
<dbReference type="InterPro" id="IPR029057">
    <property type="entry name" value="PRTase-like"/>
</dbReference>
<dbReference type="Gene3D" id="3.30.1310.20">
    <property type="entry name" value="PRTase-like"/>
    <property type="match status" value="1"/>
</dbReference>
<dbReference type="EMBL" id="JANFNH010000002">
    <property type="protein sequence ID" value="MCQ4041225.1"/>
    <property type="molecule type" value="Genomic_DNA"/>
</dbReference>
<gene>
    <name evidence="3" type="ORF">NON19_04075</name>
</gene>
<feature type="domain" description="Phosphoribosyltransferase" evidence="1">
    <location>
        <begin position="8"/>
        <end position="188"/>
    </location>
</feature>
<comment type="caution">
    <text evidence="3">The sequence shown here is derived from an EMBL/GenBank/DDBJ whole genome shotgun (WGS) entry which is preliminary data.</text>
</comment>
<evidence type="ECO:0000313" key="4">
    <source>
        <dbReference type="Proteomes" id="UP001206206"/>
    </source>
</evidence>
<evidence type="ECO:0000259" key="2">
    <source>
        <dbReference type="Pfam" id="PF01738"/>
    </source>
</evidence>
<protein>
    <submittedName>
        <fullName evidence="3">Dienelactone hydrolase family protein</fullName>
    </submittedName>
</protein>
<dbReference type="Gene3D" id="3.40.50.2020">
    <property type="match status" value="1"/>
</dbReference>
<dbReference type="SUPFAM" id="SSF53271">
    <property type="entry name" value="PRTase-like"/>
    <property type="match status" value="1"/>
</dbReference>
<dbReference type="InterPro" id="IPR002925">
    <property type="entry name" value="Dienelactn_hydro"/>
</dbReference>
<evidence type="ECO:0000259" key="1">
    <source>
        <dbReference type="Pfam" id="PF00156"/>
    </source>
</evidence>
<proteinExistence type="predicted"/>
<dbReference type="InterPro" id="IPR026555">
    <property type="entry name" value="NSL3/Tex30"/>
</dbReference>
<keyword evidence="4" id="KW-1185">Reference proteome</keyword>
<name>A0ABT1P797_9ACTN</name>
<reference evidence="3 4" key="1">
    <citation type="submission" date="2022-06" db="EMBL/GenBank/DDBJ databases">
        <title>Draft genome sequence of type strain Streptomyces rubrisoli DSM 42083.</title>
        <authorList>
            <person name="Duangmal K."/>
            <person name="Klaysubun C."/>
        </authorList>
    </citation>
    <scope>NUCLEOTIDE SEQUENCE [LARGE SCALE GENOMIC DNA]</scope>
    <source>
        <strain evidence="3 4">DSM 42083</strain>
    </source>
</reference>
<dbReference type="Proteomes" id="UP001206206">
    <property type="component" value="Unassembled WGS sequence"/>
</dbReference>
<dbReference type="SUPFAM" id="SSF53474">
    <property type="entry name" value="alpha/beta-Hydrolases"/>
    <property type="match status" value="1"/>
</dbReference>
<dbReference type="PANTHER" id="PTHR13136">
    <property type="entry name" value="TESTIS DEVELOPMENT PROTEIN PRTD"/>
    <property type="match status" value="1"/>
</dbReference>
<feature type="domain" description="Dienelactone hydrolase" evidence="2">
    <location>
        <begin position="241"/>
        <end position="419"/>
    </location>
</feature>
<keyword evidence="3" id="KW-0378">Hydrolase</keyword>
<dbReference type="InterPro" id="IPR000836">
    <property type="entry name" value="PRTase_dom"/>
</dbReference>
<accession>A0ABT1P797</accession>
<dbReference type="Gene3D" id="3.40.50.1820">
    <property type="entry name" value="alpha/beta hydrolase"/>
    <property type="match status" value="1"/>
</dbReference>
<sequence length="443" mass="46942">MYFYDRLDAGRRLAERLAHLRGTDVAVLGLPRGGVPVAAQVAEALGAPLDVCVVRKLGAPFQPELAMGAIGEGGVRVINDEVVGLERISQEELAEVEERERAELARRAARYRGDRPRLDITGRTVIVIDDGIATGATARAACRIARAQGAKRVILAVPVAPPDRIVPLGQDVDELVCLETPHDFFGVGQFYADFSQTSDAEVMACLARSARRGAGSASAPSADPGPYDYEVEVRAGSVSLEGRLTAPEGAAGMVVFAHGSGSSRHSPRNRLVAGELNRAGLATLLFDLLTRDEEVDRANVFDTVLLARRLTDTTRWLRERPEARGLPVGYFGASTGAAAALWAAAEPEARICAVVSRGGRPDLAGPRLSAVTSPTLLIVGGADPQVLDLNRQAQARMRCESRLAVVPGATHLFEEEGTLERAAELAKDWFLGHLASAPGAAAG</sequence>
<dbReference type="Pfam" id="PF01738">
    <property type="entry name" value="DLH"/>
    <property type="match status" value="1"/>
</dbReference>
<dbReference type="GO" id="GO:0016787">
    <property type="term" value="F:hydrolase activity"/>
    <property type="evidence" value="ECO:0007669"/>
    <property type="project" value="UniProtKB-KW"/>
</dbReference>
<dbReference type="Pfam" id="PF00156">
    <property type="entry name" value="Pribosyltran"/>
    <property type="match status" value="1"/>
</dbReference>